<evidence type="ECO:0000256" key="3">
    <source>
        <dbReference type="ARBA" id="ARBA00023125"/>
    </source>
</evidence>
<proteinExistence type="inferred from homology"/>
<keyword evidence="2" id="KW-0805">Transcription regulation</keyword>
<organism evidence="6 7">
    <name type="scientific">Sphingomonas desiccabilis</name>
    <dbReference type="NCBI Taxonomy" id="429134"/>
    <lineage>
        <taxon>Bacteria</taxon>
        <taxon>Pseudomonadati</taxon>
        <taxon>Pseudomonadota</taxon>
        <taxon>Alphaproteobacteria</taxon>
        <taxon>Sphingomonadales</taxon>
        <taxon>Sphingomonadaceae</taxon>
        <taxon>Sphingomonas</taxon>
    </lineage>
</organism>
<dbReference type="Pfam" id="PF00126">
    <property type="entry name" value="HTH_1"/>
    <property type="match status" value="1"/>
</dbReference>
<keyword evidence="3" id="KW-0238">DNA-binding</keyword>
<dbReference type="PRINTS" id="PR00039">
    <property type="entry name" value="HTHLYSR"/>
</dbReference>
<evidence type="ECO:0000256" key="2">
    <source>
        <dbReference type="ARBA" id="ARBA00023015"/>
    </source>
</evidence>
<dbReference type="Proteomes" id="UP000292347">
    <property type="component" value="Unassembled WGS sequence"/>
</dbReference>
<comment type="caution">
    <text evidence="6">The sequence shown here is derived from an EMBL/GenBank/DDBJ whole genome shotgun (WGS) entry which is preliminary data.</text>
</comment>
<feature type="domain" description="HTH lysR-type" evidence="5">
    <location>
        <begin position="12"/>
        <end position="64"/>
    </location>
</feature>
<dbReference type="OrthoDB" id="9786526at2"/>
<evidence type="ECO:0000256" key="4">
    <source>
        <dbReference type="ARBA" id="ARBA00023163"/>
    </source>
</evidence>
<evidence type="ECO:0000259" key="5">
    <source>
        <dbReference type="PROSITE" id="PS50931"/>
    </source>
</evidence>
<gene>
    <name evidence="6" type="ORF">EO081_09185</name>
</gene>
<dbReference type="SUPFAM" id="SSF46785">
    <property type="entry name" value="Winged helix' DNA-binding domain"/>
    <property type="match status" value="1"/>
</dbReference>
<dbReference type="InterPro" id="IPR036390">
    <property type="entry name" value="WH_DNA-bd_sf"/>
</dbReference>
<dbReference type="FunFam" id="1.10.10.10:FF:000001">
    <property type="entry name" value="LysR family transcriptional regulator"/>
    <property type="match status" value="1"/>
</dbReference>
<dbReference type="AlphaFoldDB" id="A0A4Q2ISU7"/>
<dbReference type="EMBL" id="SDPT01000002">
    <property type="protein sequence ID" value="RXZ31418.1"/>
    <property type="molecule type" value="Genomic_DNA"/>
</dbReference>
<dbReference type="Gene3D" id="1.10.10.10">
    <property type="entry name" value="Winged helix-like DNA-binding domain superfamily/Winged helix DNA-binding domain"/>
    <property type="match status" value="1"/>
</dbReference>
<dbReference type="InterPro" id="IPR000847">
    <property type="entry name" value="LysR_HTH_N"/>
</dbReference>
<dbReference type="GO" id="GO:0043565">
    <property type="term" value="F:sequence-specific DNA binding"/>
    <property type="evidence" value="ECO:0007669"/>
    <property type="project" value="TreeGrafter"/>
</dbReference>
<dbReference type="SUPFAM" id="SSF53850">
    <property type="entry name" value="Periplasmic binding protein-like II"/>
    <property type="match status" value="1"/>
</dbReference>
<accession>A0A4Q2ISU7</accession>
<protein>
    <submittedName>
        <fullName evidence="6">LysR family transcriptional regulator</fullName>
    </submittedName>
</protein>
<comment type="similarity">
    <text evidence="1">Belongs to the LysR transcriptional regulatory family.</text>
</comment>
<dbReference type="InterPro" id="IPR005119">
    <property type="entry name" value="LysR_subst-bd"/>
</dbReference>
<dbReference type="RefSeq" id="WP_129341664.1">
    <property type="nucleotide sequence ID" value="NZ_JACIDD010000002.1"/>
</dbReference>
<name>A0A4Q2ISU7_9SPHN</name>
<dbReference type="GO" id="GO:0003700">
    <property type="term" value="F:DNA-binding transcription factor activity"/>
    <property type="evidence" value="ECO:0007669"/>
    <property type="project" value="InterPro"/>
</dbReference>
<keyword evidence="4" id="KW-0804">Transcription</keyword>
<evidence type="ECO:0000313" key="6">
    <source>
        <dbReference type="EMBL" id="RXZ31418.1"/>
    </source>
</evidence>
<sequence>MVAKEPNRAGEMTVFVRVVETGDFSGAARALGLSPSAVSKLVSRLEARLGTRLFRRSTRRLALTPEGEAFHARAQAILADIEAAEREAGGSRAPVGRIRVNSSASYITHILAPTLADFLARYPQISLDIVQSDALADLVADRTDVAIRAGPLEDSGLVARSLGATELIVAASPHWVERHGLPKTVENLADHDRLGFAYPRAEGAWLRPARQEPERVRVSDGEGIRQLALAGVAPARLAAFTIRADLAEGRLVRLLPDALPLATEAFHAVYIGRSETLPERVRVFLDHLGRHGVVT</sequence>
<dbReference type="PANTHER" id="PTHR30537:SF71">
    <property type="entry name" value="TRANSCRIPTIONAL REGULATORY PROTEIN"/>
    <property type="match status" value="1"/>
</dbReference>
<evidence type="ECO:0000313" key="7">
    <source>
        <dbReference type="Proteomes" id="UP000292347"/>
    </source>
</evidence>
<dbReference type="PANTHER" id="PTHR30537">
    <property type="entry name" value="HTH-TYPE TRANSCRIPTIONAL REGULATOR"/>
    <property type="match status" value="1"/>
</dbReference>
<dbReference type="InterPro" id="IPR058163">
    <property type="entry name" value="LysR-type_TF_proteobact-type"/>
</dbReference>
<dbReference type="Gene3D" id="3.40.190.290">
    <property type="match status" value="1"/>
</dbReference>
<keyword evidence="7" id="KW-1185">Reference proteome</keyword>
<dbReference type="GO" id="GO:0006351">
    <property type="term" value="P:DNA-templated transcription"/>
    <property type="evidence" value="ECO:0007669"/>
    <property type="project" value="TreeGrafter"/>
</dbReference>
<dbReference type="PROSITE" id="PS50931">
    <property type="entry name" value="HTH_LYSR"/>
    <property type="match status" value="1"/>
</dbReference>
<dbReference type="InterPro" id="IPR036388">
    <property type="entry name" value="WH-like_DNA-bd_sf"/>
</dbReference>
<reference evidence="6 7" key="1">
    <citation type="submission" date="2019-01" db="EMBL/GenBank/DDBJ databases">
        <title>Sphingomonas mucosissima sp. nov. and Sphingomonas desiccabilis sp. nov., from biological soil crusts in the Colorado Plateau, USA.</title>
        <authorList>
            <person name="Zhu D."/>
        </authorList>
    </citation>
    <scope>NUCLEOTIDE SEQUENCE [LARGE SCALE GENOMIC DNA]</scope>
    <source>
        <strain evidence="6 7">CP1D</strain>
    </source>
</reference>
<evidence type="ECO:0000256" key="1">
    <source>
        <dbReference type="ARBA" id="ARBA00009437"/>
    </source>
</evidence>
<dbReference type="Pfam" id="PF03466">
    <property type="entry name" value="LysR_substrate"/>
    <property type="match status" value="1"/>
</dbReference>